<comment type="similarity">
    <text evidence="1">Belongs to the LysR transcriptional regulatory family.</text>
</comment>
<evidence type="ECO:0000256" key="1">
    <source>
        <dbReference type="ARBA" id="ARBA00009437"/>
    </source>
</evidence>
<dbReference type="PROSITE" id="PS50931">
    <property type="entry name" value="HTH_LYSR"/>
    <property type="match status" value="1"/>
</dbReference>
<dbReference type="Gene3D" id="3.40.190.10">
    <property type="entry name" value="Periplasmic binding protein-like II"/>
    <property type="match status" value="2"/>
</dbReference>
<dbReference type="InterPro" id="IPR005119">
    <property type="entry name" value="LysR_subst-bd"/>
</dbReference>
<keyword evidence="2" id="KW-0805">Transcription regulation</keyword>
<dbReference type="FunFam" id="1.10.10.10:FF:000001">
    <property type="entry name" value="LysR family transcriptional regulator"/>
    <property type="match status" value="1"/>
</dbReference>
<keyword evidence="5" id="KW-0812">Transmembrane</keyword>
<dbReference type="InterPro" id="IPR000847">
    <property type="entry name" value="LysR_HTH_N"/>
</dbReference>
<keyword evidence="4" id="KW-0804">Transcription</keyword>
<dbReference type="RefSeq" id="WP_188165495.1">
    <property type="nucleotide sequence ID" value="NZ_JACVVX010000004.1"/>
</dbReference>
<dbReference type="Pfam" id="PF00126">
    <property type="entry name" value="HTH_1"/>
    <property type="match status" value="1"/>
</dbReference>
<reference evidence="7" key="1">
    <citation type="submission" date="2020-09" db="EMBL/GenBank/DDBJ databases">
        <title>Genome seq and assembly of Tianweitania sp.</title>
        <authorList>
            <person name="Chhetri G."/>
        </authorList>
    </citation>
    <scope>NUCLEOTIDE SEQUENCE</scope>
    <source>
        <strain evidence="7">Rool2</strain>
    </source>
</reference>
<dbReference type="Proteomes" id="UP000643405">
    <property type="component" value="Unassembled WGS sequence"/>
</dbReference>
<protein>
    <submittedName>
        <fullName evidence="7">LysR family transcriptional regulator</fullName>
    </submittedName>
</protein>
<dbReference type="CDD" id="cd05466">
    <property type="entry name" value="PBP2_LTTR_substrate"/>
    <property type="match status" value="1"/>
</dbReference>
<accession>A0A8J6PJH9</accession>
<evidence type="ECO:0000256" key="5">
    <source>
        <dbReference type="SAM" id="Phobius"/>
    </source>
</evidence>
<keyword evidence="5" id="KW-0472">Membrane</keyword>
<dbReference type="Pfam" id="PF03466">
    <property type="entry name" value="LysR_substrate"/>
    <property type="match status" value="1"/>
</dbReference>
<proteinExistence type="inferred from homology"/>
<dbReference type="Gene3D" id="1.10.10.10">
    <property type="entry name" value="Winged helix-like DNA-binding domain superfamily/Winged helix DNA-binding domain"/>
    <property type="match status" value="1"/>
</dbReference>
<evidence type="ECO:0000313" key="7">
    <source>
        <dbReference type="EMBL" id="MBD0416089.1"/>
    </source>
</evidence>
<comment type="caution">
    <text evidence="7">The sequence shown here is derived from an EMBL/GenBank/DDBJ whole genome shotgun (WGS) entry which is preliminary data.</text>
</comment>
<dbReference type="PANTHER" id="PTHR30126">
    <property type="entry name" value="HTH-TYPE TRANSCRIPTIONAL REGULATOR"/>
    <property type="match status" value="1"/>
</dbReference>
<name>A0A8J6PJH9_9HYPH</name>
<dbReference type="InterPro" id="IPR036388">
    <property type="entry name" value="WH-like_DNA-bd_sf"/>
</dbReference>
<evidence type="ECO:0000256" key="4">
    <source>
        <dbReference type="ARBA" id="ARBA00023163"/>
    </source>
</evidence>
<organism evidence="7 8">
    <name type="scientific">Oryzicola mucosus</name>
    <dbReference type="NCBI Taxonomy" id="2767425"/>
    <lineage>
        <taxon>Bacteria</taxon>
        <taxon>Pseudomonadati</taxon>
        <taxon>Pseudomonadota</taxon>
        <taxon>Alphaproteobacteria</taxon>
        <taxon>Hyphomicrobiales</taxon>
        <taxon>Phyllobacteriaceae</taxon>
        <taxon>Oryzicola</taxon>
    </lineage>
</organism>
<dbReference type="GO" id="GO:0000976">
    <property type="term" value="F:transcription cis-regulatory region binding"/>
    <property type="evidence" value="ECO:0007669"/>
    <property type="project" value="TreeGrafter"/>
</dbReference>
<dbReference type="PANTHER" id="PTHR30126:SF77">
    <property type="entry name" value="TRANSCRIPTIONAL REGULATORY PROTEIN"/>
    <property type="match status" value="1"/>
</dbReference>
<evidence type="ECO:0000256" key="2">
    <source>
        <dbReference type="ARBA" id="ARBA00023015"/>
    </source>
</evidence>
<gene>
    <name evidence="7" type="ORF">ICI42_15640</name>
</gene>
<evidence type="ECO:0000256" key="3">
    <source>
        <dbReference type="ARBA" id="ARBA00023125"/>
    </source>
</evidence>
<sequence length="306" mass="33820">MRILDMTTFVVLARNRHFGRTAQELNATQPAISTRLTALEQELGCRLVERGDREFKLTPEGEKALNAFQAILGDIGKLRDVLESPDASTPQLVRIGAIDSVAATWMPHLIETLHQTVPNLKIELTVEGTKLLTQGMNKGELDMMFAVDPAVGEGFRSFVSCILQMTWAGSAKIINPDRVYSVDELGSMPIISFPKDTPPYRQIAPYFQDERVLASKLTSTNSLFAIINLLIAGFGIGAIPTVTIQRELKMGLLHPIRVSKRFPPMPIIATYQSTTHQHLIQMVVEHARRSAAGFCATVDPSVAWID</sequence>
<dbReference type="SUPFAM" id="SSF53850">
    <property type="entry name" value="Periplasmic binding protein-like II"/>
    <property type="match status" value="1"/>
</dbReference>
<keyword evidence="5" id="KW-1133">Transmembrane helix</keyword>
<dbReference type="InterPro" id="IPR036390">
    <property type="entry name" value="WH_DNA-bd_sf"/>
</dbReference>
<dbReference type="GO" id="GO:0003700">
    <property type="term" value="F:DNA-binding transcription factor activity"/>
    <property type="evidence" value="ECO:0007669"/>
    <property type="project" value="InterPro"/>
</dbReference>
<keyword evidence="3" id="KW-0238">DNA-binding</keyword>
<dbReference type="EMBL" id="JACVVX010000004">
    <property type="protein sequence ID" value="MBD0416089.1"/>
    <property type="molecule type" value="Genomic_DNA"/>
</dbReference>
<evidence type="ECO:0000313" key="8">
    <source>
        <dbReference type="Proteomes" id="UP000643405"/>
    </source>
</evidence>
<keyword evidence="8" id="KW-1185">Reference proteome</keyword>
<feature type="transmembrane region" description="Helical" evidence="5">
    <location>
        <begin position="223"/>
        <end position="244"/>
    </location>
</feature>
<feature type="domain" description="HTH lysR-type" evidence="6">
    <location>
        <begin position="1"/>
        <end position="58"/>
    </location>
</feature>
<dbReference type="SUPFAM" id="SSF46785">
    <property type="entry name" value="Winged helix' DNA-binding domain"/>
    <property type="match status" value="1"/>
</dbReference>
<evidence type="ECO:0000259" key="6">
    <source>
        <dbReference type="PROSITE" id="PS50931"/>
    </source>
</evidence>
<dbReference type="PRINTS" id="PR00039">
    <property type="entry name" value="HTHLYSR"/>
</dbReference>
<dbReference type="AlphaFoldDB" id="A0A8J6PJH9"/>